<name>A0A1S2N2F0_9MICC</name>
<dbReference type="EMBL" id="MODZ01000006">
    <property type="protein sequence ID" value="OIJ35923.1"/>
    <property type="molecule type" value="Genomic_DNA"/>
</dbReference>
<feature type="domain" description="Cation/H+ exchanger transmembrane" evidence="6">
    <location>
        <begin position="12"/>
        <end position="131"/>
    </location>
</feature>
<reference evidence="7 8" key="1">
    <citation type="submission" date="2016-10" db="EMBL/GenBank/DDBJ databases">
        <title>Draft genome sequence of strain LCT isolated from the Shenzhou X spacecraft of China.</title>
        <authorList>
            <person name="Huang B."/>
        </authorList>
    </citation>
    <scope>NUCLEOTIDE SEQUENCE [LARGE SCALE GENOMIC DNA]</scope>
    <source>
        <strain evidence="7 8">LCT-H5</strain>
    </source>
</reference>
<accession>A0A1S2N2F0</accession>
<dbReference type="GO" id="GO:1902600">
    <property type="term" value="P:proton transmembrane transport"/>
    <property type="evidence" value="ECO:0007669"/>
    <property type="project" value="InterPro"/>
</dbReference>
<proteinExistence type="predicted"/>
<dbReference type="RefSeq" id="WP_075514845.1">
    <property type="nucleotide sequence ID" value="NZ_MODZ01000006.1"/>
</dbReference>
<evidence type="ECO:0000256" key="3">
    <source>
        <dbReference type="ARBA" id="ARBA00022989"/>
    </source>
</evidence>
<evidence type="ECO:0000313" key="7">
    <source>
        <dbReference type="EMBL" id="OIJ35923.1"/>
    </source>
</evidence>
<feature type="transmembrane region" description="Helical" evidence="5">
    <location>
        <begin position="81"/>
        <end position="103"/>
    </location>
</feature>
<evidence type="ECO:0000259" key="6">
    <source>
        <dbReference type="Pfam" id="PF00999"/>
    </source>
</evidence>
<evidence type="ECO:0000256" key="1">
    <source>
        <dbReference type="ARBA" id="ARBA00004141"/>
    </source>
</evidence>
<organism evidence="7 8">
    <name type="scientific">Rothia kristinae</name>
    <dbReference type="NCBI Taxonomy" id="37923"/>
    <lineage>
        <taxon>Bacteria</taxon>
        <taxon>Bacillati</taxon>
        <taxon>Actinomycetota</taxon>
        <taxon>Actinomycetes</taxon>
        <taxon>Micrococcales</taxon>
        <taxon>Micrococcaceae</taxon>
        <taxon>Rothia</taxon>
    </lineage>
</organism>
<protein>
    <recommendedName>
        <fullName evidence="6">Cation/H+ exchanger transmembrane domain-containing protein</fullName>
    </recommendedName>
</protein>
<dbReference type="Proteomes" id="UP000179540">
    <property type="component" value="Unassembled WGS sequence"/>
</dbReference>
<keyword evidence="2 5" id="KW-0812">Transmembrane</keyword>
<comment type="caution">
    <text evidence="7">The sequence shown here is derived from an EMBL/GenBank/DDBJ whole genome shotgun (WGS) entry which is preliminary data.</text>
</comment>
<evidence type="ECO:0000256" key="5">
    <source>
        <dbReference type="SAM" id="Phobius"/>
    </source>
</evidence>
<dbReference type="AlphaFoldDB" id="A0A1S2N2F0"/>
<dbReference type="GO" id="GO:0016020">
    <property type="term" value="C:membrane"/>
    <property type="evidence" value="ECO:0007669"/>
    <property type="project" value="UniProtKB-SubCell"/>
</dbReference>
<evidence type="ECO:0000256" key="2">
    <source>
        <dbReference type="ARBA" id="ARBA00022692"/>
    </source>
</evidence>
<evidence type="ECO:0000313" key="8">
    <source>
        <dbReference type="Proteomes" id="UP000179540"/>
    </source>
</evidence>
<dbReference type="InterPro" id="IPR006153">
    <property type="entry name" value="Cation/H_exchanger_TM"/>
</dbReference>
<keyword evidence="4 5" id="KW-0472">Membrane</keyword>
<keyword evidence="3 5" id="KW-1133">Transmembrane helix</keyword>
<evidence type="ECO:0000256" key="4">
    <source>
        <dbReference type="ARBA" id="ARBA00023136"/>
    </source>
</evidence>
<feature type="transmembrane region" description="Helical" evidence="5">
    <location>
        <begin position="55"/>
        <end position="75"/>
    </location>
</feature>
<gene>
    <name evidence="7" type="ORF">BK826_06170</name>
</gene>
<feature type="transmembrane region" description="Helical" evidence="5">
    <location>
        <begin position="27"/>
        <end position="43"/>
    </location>
</feature>
<dbReference type="Pfam" id="PF00999">
    <property type="entry name" value="Na_H_Exchanger"/>
    <property type="match status" value="1"/>
</dbReference>
<sequence length="159" mass="16488">MELLLITGVLLFVIIAAADVLGPRLGLAAPLLLVLVGVGLSLIPATHGVEVDPEIILQGILPLLLYAAAVSMPTMSFRRDFGAISGLSMVLVIITSLLLGLLFQWLIPDLGFAWGVALGAIVSPTDAVATSIIKGGPVPPAASSCGWRARVCSTTPRPW</sequence>
<dbReference type="GO" id="GO:0015297">
    <property type="term" value="F:antiporter activity"/>
    <property type="evidence" value="ECO:0007669"/>
    <property type="project" value="InterPro"/>
</dbReference>
<comment type="subcellular location">
    <subcellularLocation>
        <location evidence="1">Membrane</location>
        <topology evidence="1">Multi-pass membrane protein</topology>
    </subcellularLocation>
</comment>